<feature type="transmembrane region" description="Helical" evidence="8">
    <location>
        <begin position="229"/>
        <end position="247"/>
    </location>
</feature>
<dbReference type="EMBL" id="LCFQ01000013">
    <property type="protein sequence ID" value="KKS97232.1"/>
    <property type="molecule type" value="Genomic_DNA"/>
</dbReference>
<comment type="caution">
    <text evidence="10">The sequence shown here is derived from an EMBL/GenBank/DDBJ whole genome shotgun (WGS) entry which is preliminary data.</text>
</comment>
<comment type="subcellular location">
    <subcellularLocation>
        <location evidence="1">Cell membrane</location>
        <topology evidence="1">Multi-pass membrane protein</topology>
    </subcellularLocation>
</comment>
<reference evidence="10 11" key="1">
    <citation type="journal article" date="2015" name="Nature">
        <title>rRNA introns, odd ribosomes, and small enigmatic genomes across a large radiation of phyla.</title>
        <authorList>
            <person name="Brown C.T."/>
            <person name="Hug L.A."/>
            <person name="Thomas B.C."/>
            <person name="Sharon I."/>
            <person name="Castelle C.J."/>
            <person name="Singh A."/>
            <person name="Wilkins M.J."/>
            <person name="Williams K.H."/>
            <person name="Banfield J.F."/>
        </authorList>
    </citation>
    <scope>NUCLEOTIDE SEQUENCE [LARGE SCALE GENOMIC DNA]</scope>
</reference>
<keyword evidence="5 8" id="KW-0812">Transmembrane</keyword>
<feature type="transmembrane region" description="Helical" evidence="8">
    <location>
        <begin position="191"/>
        <end position="217"/>
    </location>
</feature>
<keyword evidence="6 8" id="KW-1133">Transmembrane helix</keyword>
<keyword evidence="3" id="KW-0328">Glycosyltransferase</keyword>
<dbReference type="PANTHER" id="PTHR33908">
    <property type="entry name" value="MANNOSYLTRANSFERASE YKCB-RELATED"/>
    <property type="match status" value="1"/>
</dbReference>
<name>A0A0G1DI30_9BACT</name>
<evidence type="ECO:0000259" key="9">
    <source>
        <dbReference type="Pfam" id="PF13231"/>
    </source>
</evidence>
<feature type="domain" description="Glycosyltransferase RgtA/B/C/D-like" evidence="9">
    <location>
        <begin position="82"/>
        <end position="240"/>
    </location>
</feature>
<gene>
    <name evidence="10" type="ORF">UV74_C0013G0354</name>
</gene>
<keyword evidence="2" id="KW-1003">Cell membrane</keyword>
<evidence type="ECO:0000256" key="6">
    <source>
        <dbReference type="ARBA" id="ARBA00022989"/>
    </source>
</evidence>
<dbReference type="InterPro" id="IPR050297">
    <property type="entry name" value="LipidA_mod_glycosyltrf_83"/>
</dbReference>
<feature type="transmembrane region" description="Helical" evidence="8">
    <location>
        <begin position="134"/>
        <end position="151"/>
    </location>
</feature>
<dbReference type="Proteomes" id="UP000034090">
    <property type="component" value="Unassembled WGS sequence"/>
</dbReference>
<organism evidence="10 11">
    <name type="scientific">Candidatus Woesebacteria bacterium GW2011_GWB1_43_14</name>
    <dbReference type="NCBI Taxonomy" id="1618578"/>
    <lineage>
        <taxon>Bacteria</taxon>
        <taxon>Candidatus Woeseibacteriota</taxon>
    </lineage>
</organism>
<dbReference type="InterPro" id="IPR038731">
    <property type="entry name" value="RgtA/B/C-like"/>
</dbReference>
<proteinExistence type="predicted"/>
<dbReference type="Pfam" id="PF13231">
    <property type="entry name" value="PMT_2"/>
    <property type="match status" value="1"/>
</dbReference>
<dbReference type="AlphaFoldDB" id="A0A0G1DI30"/>
<dbReference type="PANTHER" id="PTHR33908:SF11">
    <property type="entry name" value="MEMBRANE PROTEIN"/>
    <property type="match status" value="1"/>
</dbReference>
<feature type="transmembrane region" description="Helical" evidence="8">
    <location>
        <begin position="110"/>
        <end position="128"/>
    </location>
</feature>
<evidence type="ECO:0000256" key="5">
    <source>
        <dbReference type="ARBA" id="ARBA00022692"/>
    </source>
</evidence>
<evidence type="ECO:0000256" key="3">
    <source>
        <dbReference type="ARBA" id="ARBA00022676"/>
    </source>
</evidence>
<evidence type="ECO:0000313" key="11">
    <source>
        <dbReference type="Proteomes" id="UP000034090"/>
    </source>
</evidence>
<evidence type="ECO:0000256" key="1">
    <source>
        <dbReference type="ARBA" id="ARBA00004651"/>
    </source>
</evidence>
<sequence>MRNNFCGLIVALSFFVVSVFTLSDYGINVDEPAHFIRGQAYAEFLLTGRKTYLAKDLESSRVSAWKLPLYDGYFYMERDTGHPPLNGILAALTNRVFYEKFGIFGDLESYHLFEVFVSSLLVLLVYVFTSRHYGQFAGVIAALSISLYPLFFGESHFNIKDPVETTFYAFTLYFFYWGLEKNQGRFFLASSLFFALALGTKFNILFLIPTIFLYLVISHYPIKRISIQVWVSLIAYPVIVLTIYFLTRPYFWADPIGRFFETYQYYHEMGTGGFSDSRFLIGKWNTYPLVFVIVSTPLVILFYSLVGIISGLLGERKDRKKFSIMIFLWLTIPIVRVSLPGMSIYSGVRQIMEYIPAMAIFAGRGALAVKELLPKRIGDGFSNALILASFVPLLLTLIRLHPNENVFINSLVGGLSGAVEKRIPGAGESMGNVYLQGIWWLNENAPDDAHFGLPVGLKSNVPDQYLERGIGVGPYFSGMSRDGEYMMEKISVGQPINPNLYNFAYLERFLDPVYEVKVDGVTLLKIWQNDDAHTRSGFISEEEINYHMTIDENKDFRFDFDKPRQLTRLEIDHSSYNCELDAKGVISYSADGASGIISGDLYSLQGPYASSLRTNSHHVYFFAAEEAKWVKVSISTKNSCIARIDQVKIFGLENIKSE</sequence>
<dbReference type="GO" id="GO:0016763">
    <property type="term" value="F:pentosyltransferase activity"/>
    <property type="evidence" value="ECO:0007669"/>
    <property type="project" value="TreeGrafter"/>
</dbReference>
<evidence type="ECO:0000313" key="10">
    <source>
        <dbReference type="EMBL" id="KKS97232.1"/>
    </source>
</evidence>
<evidence type="ECO:0000256" key="8">
    <source>
        <dbReference type="SAM" id="Phobius"/>
    </source>
</evidence>
<evidence type="ECO:0000256" key="2">
    <source>
        <dbReference type="ARBA" id="ARBA00022475"/>
    </source>
</evidence>
<dbReference type="STRING" id="1618578.UV74_C0013G0354"/>
<keyword evidence="7 8" id="KW-0472">Membrane</keyword>
<evidence type="ECO:0000256" key="7">
    <source>
        <dbReference type="ARBA" id="ARBA00023136"/>
    </source>
</evidence>
<keyword evidence="4 10" id="KW-0808">Transferase</keyword>
<feature type="transmembrane region" description="Helical" evidence="8">
    <location>
        <begin position="326"/>
        <end position="345"/>
    </location>
</feature>
<evidence type="ECO:0000256" key="4">
    <source>
        <dbReference type="ARBA" id="ARBA00022679"/>
    </source>
</evidence>
<protein>
    <submittedName>
        <fullName evidence="10">Glycosyl transferase, family 39</fullName>
    </submittedName>
</protein>
<feature type="transmembrane region" description="Helical" evidence="8">
    <location>
        <begin position="289"/>
        <end position="314"/>
    </location>
</feature>
<dbReference type="GO" id="GO:0009103">
    <property type="term" value="P:lipopolysaccharide biosynthetic process"/>
    <property type="evidence" value="ECO:0007669"/>
    <property type="project" value="UniProtKB-ARBA"/>
</dbReference>
<dbReference type="GO" id="GO:0005886">
    <property type="term" value="C:plasma membrane"/>
    <property type="evidence" value="ECO:0007669"/>
    <property type="project" value="UniProtKB-SubCell"/>
</dbReference>
<accession>A0A0G1DI30</accession>